<dbReference type="AlphaFoldDB" id="X1DWF9"/>
<evidence type="ECO:0000313" key="1">
    <source>
        <dbReference type="EMBL" id="GAH12525.1"/>
    </source>
</evidence>
<proteinExistence type="predicted"/>
<protein>
    <submittedName>
        <fullName evidence="1">Uncharacterized protein</fullName>
    </submittedName>
</protein>
<sequence length="71" mass="8288">EWVVISRKQRKCQERYKRFVVLAHFGFPFFVHDDVKLSPRKAAGIAGQSVAISNVYSVFGNKWISRYRLAK</sequence>
<comment type="caution">
    <text evidence="1">The sequence shown here is derived from an EMBL/GenBank/DDBJ whole genome shotgun (WGS) entry which is preliminary data.</text>
</comment>
<name>X1DWF9_9ZZZZ</name>
<dbReference type="EMBL" id="BART01036592">
    <property type="protein sequence ID" value="GAH12525.1"/>
    <property type="molecule type" value="Genomic_DNA"/>
</dbReference>
<accession>X1DWF9</accession>
<organism evidence="1">
    <name type="scientific">marine sediment metagenome</name>
    <dbReference type="NCBI Taxonomy" id="412755"/>
    <lineage>
        <taxon>unclassified sequences</taxon>
        <taxon>metagenomes</taxon>
        <taxon>ecological metagenomes</taxon>
    </lineage>
</organism>
<gene>
    <name evidence="1" type="ORF">S01H4_61635</name>
</gene>
<feature type="non-terminal residue" evidence="1">
    <location>
        <position position="1"/>
    </location>
</feature>
<reference evidence="1" key="1">
    <citation type="journal article" date="2014" name="Front. Microbiol.">
        <title>High frequency of phylogenetically diverse reductive dehalogenase-homologous genes in deep subseafloor sedimentary metagenomes.</title>
        <authorList>
            <person name="Kawai M."/>
            <person name="Futagami T."/>
            <person name="Toyoda A."/>
            <person name="Takaki Y."/>
            <person name="Nishi S."/>
            <person name="Hori S."/>
            <person name="Arai W."/>
            <person name="Tsubouchi T."/>
            <person name="Morono Y."/>
            <person name="Uchiyama I."/>
            <person name="Ito T."/>
            <person name="Fujiyama A."/>
            <person name="Inagaki F."/>
            <person name="Takami H."/>
        </authorList>
    </citation>
    <scope>NUCLEOTIDE SEQUENCE</scope>
    <source>
        <strain evidence="1">Expedition CK06-06</strain>
    </source>
</reference>